<dbReference type="InterPro" id="IPR051911">
    <property type="entry name" value="SDR_oxidoreductase"/>
</dbReference>
<dbReference type="FunFam" id="3.40.50.720:FF:000084">
    <property type="entry name" value="Short-chain dehydrogenase reductase"/>
    <property type="match status" value="1"/>
</dbReference>
<sequence>MSDLNVHSIATTKEKVWFITGANRGIGAEIAKAALASGDSVVVTGRNLQQLREKFGDSDKALALALDVTDIAQALEAVEATLNHFGRIDVLVNNAGYGQLGVFEEIPQADVERQFATNVFGLMNVTRAVLPLMRAQRSGRIFNLSSIGGALGFDAASVYCATKFAVEGFTESLALEVKGFGIEVTIVEPGFFRTDFLDSSSVQYGTEKLADYQDYSTALEQAYNKVSHQQAGDPAKLGQVLVQLAKADVLPLRYAAGSDAIDYLTTAYQRRLQELNDYKALSLSTDIEA</sequence>
<feature type="domain" description="Ketoreductase" evidence="4">
    <location>
        <begin position="15"/>
        <end position="195"/>
    </location>
</feature>
<dbReference type="InterPro" id="IPR057326">
    <property type="entry name" value="KR_dom"/>
</dbReference>
<dbReference type="InterPro" id="IPR036291">
    <property type="entry name" value="NAD(P)-bd_dom_sf"/>
</dbReference>
<dbReference type="PRINTS" id="PR00080">
    <property type="entry name" value="SDRFAMILY"/>
</dbReference>
<keyword evidence="6" id="KW-1185">Reference proteome</keyword>
<protein>
    <submittedName>
        <fullName evidence="5">SDR family NAD(P)-dependent oxidoreductase</fullName>
    </submittedName>
</protein>
<evidence type="ECO:0000313" key="5">
    <source>
        <dbReference type="EMBL" id="TXK80821.1"/>
    </source>
</evidence>
<reference evidence="5 6" key="1">
    <citation type="submission" date="2019-08" db="EMBL/GenBank/DDBJ databases">
        <title>Draft genome analysis of Rheinheimera tangshanensis isolated from the roots of fresh rice plants (Oryza sativa).</title>
        <authorList>
            <person name="Yu Q."/>
            <person name="Qi Y."/>
            <person name="Zhang H."/>
            <person name="Pu J."/>
        </authorList>
    </citation>
    <scope>NUCLEOTIDE SEQUENCE [LARGE SCALE GENOMIC DNA]</scope>
    <source>
        <strain evidence="5 6">JA3-B52</strain>
    </source>
</reference>
<dbReference type="OrthoDB" id="5801166at2"/>
<dbReference type="PRINTS" id="PR00081">
    <property type="entry name" value="GDHRDH"/>
</dbReference>
<evidence type="ECO:0000256" key="3">
    <source>
        <dbReference type="RuleBase" id="RU000363"/>
    </source>
</evidence>
<dbReference type="RefSeq" id="WP_147904264.1">
    <property type="nucleotide sequence ID" value="NZ_BAAAGC010000013.1"/>
</dbReference>
<dbReference type="SUPFAM" id="SSF51735">
    <property type="entry name" value="NAD(P)-binding Rossmann-fold domains"/>
    <property type="match status" value="1"/>
</dbReference>
<evidence type="ECO:0000256" key="1">
    <source>
        <dbReference type="ARBA" id="ARBA00006484"/>
    </source>
</evidence>
<evidence type="ECO:0000256" key="2">
    <source>
        <dbReference type="ARBA" id="ARBA00023002"/>
    </source>
</evidence>
<dbReference type="Proteomes" id="UP000321814">
    <property type="component" value="Unassembled WGS sequence"/>
</dbReference>
<evidence type="ECO:0000259" key="4">
    <source>
        <dbReference type="SMART" id="SM00822"/>
    </source>
</evidence>
<accession>A0A5C8LU07</accession>
<dbReference type="InterPro" id="IPR020904">
    <property type="entry name" value="Sc_DH/Rdtase_CS"/>
</dbReference>
<dbReference type="EMBL" id="VRLR01000005">
    <property type="protein sequence ID" value="TXK80821.1"/>
    <property type="molecule type" value="Genomic_DNA"/>
</dbReference>
<gene>
    <name evidence="5" type="ORF">FU839_10235</name>
</gene>
<evidence type="ECO:0000313" key="6">
    <source>
        <dbReference type="Proteomes" id="UP000321814"/>
    </source>
</evidence>
<comment type="similarity">
    <text evidence="1 3">Belongs to the short-chain dehydrogenases/reductases (SDR) family.</text>
</comment>
<comment type="caution">
    <text evidence="5">The sequence shown here is derived from an EMBL/GenBank/DDBJ whole genome shotgun (WGS) entry which is preliminary data.</text>
</comment>
<dbReference type="CDD" id="cd05374">
    <property type="entry name" value="17beta-HSD-like_SDR_c"/>
    <property type="match status" value="1"/>
</dbReference>
<dbReference type="Pfam" id="PF00106">
    <property type="entry name" value="adh_short"/>
    <property type="match status" value="1"/>
</dbReference>
<dbReference type="InterPro" id="IPR002347">
    <property type="entry name" value="SDR_fam"/>
</dbReference>
<proteinExistence type="inferred from homology"/>
<dbReference type="PANTHER" id="PTHR43976:SF16">
    <property type="entry name" value="SHORT-CHAIN DEHYDROGENASE_REDUCTASE FAMILY PROTEIN"/>
    <property type="match status" value="1"/>
</dbReference>
<dbReference type="AlphaFoldDB" id="A0A5C8LU07"/>
<dbReference type="GO" id="GO:0016491">
    <property type="term" value="F:oxidoreductase activity"/>
    <property type="evidence" value="ECO:0007669"/>
    <property type="project" value="UniProtKB-KW"/>
</dbReference>
<dbReference type="PROSITE" id="PS00061">
    <property type="entry name" value="ADH_SHORT"/>
    <property type="match status" value="1"/>
</dbReference>
<dbReference type="Gene3D" id="3.40.50.720">
    <property type="entry name" value="NAD(P)-binding Rossmann-like Domain"/>
    <property type="match status" value="1"/>
</dbReference>
<dbReference type="NCBIfam" id="NF004824">
    <property type="entry name" value="PRK06180.1"/>
    <property type="match status" value="1"/>
</dbReference>
<dbReference type="SMART" id="SM00822">
    <property type="entry name" value="PKS_KR"/>
    <property type="match status" value="1"/>
</dbReference>
<organism evidence="5 6">
    <name type="scientific">Rheinheimera tangshanensis</name>
    <dbReference type="NCBI Taxonomy" id="400153"/>
    <lineage>
        <taxon>Bacteria</taxon>
        <taxon>Pseudomonadati</taxon>
        <taxon>Pseudomonadota</taxon>
        <taxon>Gammaproteobacteria</taxon>
        <taxon>Chromatiales</taxon>
        <taxon>Chromatiaceae</taxon>
        <taxon>Rheinheimera</taxon>
    </lineage>
</organism>
<name>A0A5C8LU07_9GAMM</name>
<keyword evidence="2" id="KW-0560">Oxidoreductase</keyword>
<dbReference type="PANTHER" id="PTHR43976">
    <property type="entry name" value="SHORT CHAIN DEHYDROGENASE"/>
    <property type="match status" value="1"/>
</dbReference>